<dbReference type="PANTHER" id="PTHR47751">
    <property type="entry name" value="SUPERFAMILY HYDROLASE, PUTATIVE (AFU_ORTHOLOGUE AFUA_2G16580)-RELATED"/>
    <property type="match status" value="1"/>
</dbReference>
<evidence type="ECO:0000259" key="2">
    <source>
        <dbReference type="Pfam" id="PF02129"/>
    </source>
</evidence>
<evidence type="ECO:0000313" key="3">
    <source>
        <dbReference type="EMBL" id="KAK3197389.1"/>
    </source>
</evidence>
<dbReference type="Gene3D" id="1.10.10.800">
    <property type="match status" value="1"/>
</dbReference>
<proteinExistence type="inferred from homology"/>
<organism evidence="3 4">
    <name type="scientific">Pseudopithomyces chartarum</name>
    <dbReference type="NCBI Taxonomy" id="1892770"/>
    <lineage>
        <taxon>Eukaryota</taxon>
        <taxon>Fungi</taxon>
        <taxon>Dikarya</taxon>
        <taxon>Ascomycota</taxon>
        <taxon>Pezizomycotina</taxon>
        <taxon>Dothideomycetes</taxon>
        <taxon>Pleosporomycetidae</taxon>
        <taxon>Pleosporales</taxon>
        <taxon>Massarineae</taxon>
        <taxon>Didymosphaeriaceae</taxon>
        <taxon>Pseudopithomyces</taxon>
    </lineage>
</organism>
<comment type="caution">
    <text evidence="3">The sequence shown here is derived from an EMBL/GenBank/DDBJ whole genome shotgun (WGS) entry which is preliminary data.</text>
</comment>
<accession>A0AAN6LM34</accession>
<dbReference type="PANTHER" id="PTHR47751:SF2">
    <property type="entry name" value="DLTD N-TERMINAL DOMAIN PROTEIN (AFU_ORTHOLOGUE AFUA_8G00380)-RELATED"/>
    <property type="match status" value="1"/>
</dbReference>
<comment type="similarity">
    <text evidence="1">Belongs to the polyketide transferase af380 family.</text>
</comment>
<evidence type="ECO:0000256" key="1">
    <source>
        <dbReference type="ARBA" id="ARBA00029464"/>
    </source>
</evidence>
<keyword evidence="4" id="KW-1185">Reference proteome</keyword>
<evidence type="ECO:0000313" key="4">
    <source>
        <dbReference type="Proteomes" id="UP001280581"/>
    </source>
</evidence>
<feature type="domain" description="Xaa-Pro dipeptidyl-peptidase-like" evidence="2">
    <location>
        <begin position="66"/>
        <end position="148"/>
    </location>
</feature>
<dbReference type="InterPro" id="IPR029058">
    <property type="entry name" value="AB_hydrolase_fold"/>
</dbReference>
<protein>
    <recommendedName>
        <fullName evidence="2">Xaa-Pro dipeptidyl-peptidase-like domain-containing protein</fullName>
    </recommendedName>
</protein>
<dbReference type="SUPFAM" id="SSF53474">
    <property type="entry name" value="alpha/beta-Hydrolases"/>
    <property type="match status" value="1"/>
</dbReference>
<dbReference type="InterPro" id="IPR000383">
    <property type="entry name" value="Xaa-Pro-like_dom"/>
</dbReference>
<dbReference type="Proteomes" id="UP001280581">
    <property type="component" value="Unassembled WGS sequence"/>
</dbReference>
<gene>
    <name evidence="3" type="ORF">GRF29_216g42289</name>
</gene>
<dbReference type="GO" id="GO:0016787">
    <property type="term" value="F:hydrolase activity"/>
    <property type="evidence" value="ECO:0007669"/>
    <property type="project" value="InterPro"/>
</dbReference>
<dbReference type="AlphaFoldDB" id="A0AAN6LM34"/>
<name>A0AAN6LM34_9PLEO</name>
<dbReference type="InterPro" id="IPR051411">
    <property type="entry name" value="Polyketide_trans_af380"/>
</dbReference>
<dbReference type="EMBL" id="WVTA01000018">
    <property type="protein sequence ID" value="KAK3197389.1"/>
    <property type="molecule type" value="Genomic_DNA"/>
</dbReference>
<dbReference type="Gene3D" id="3.40.50.1820">
    <property type="entry name" value="alpha/beta hydrolase"/>
    <property type="match status" value="1"/>
</dbReference>
<reference evidence="3 4" key="1">
    <citation type="submission" date="2021-02" db="EMBL/GenBank/DDBJ databases">
        <title>Genome assembly of Pseudopithomyces chartarum.</title>
        <authorList>
            <person name="Jauregui R."/>
            <person name="Singh J."/>
            <person name="Voisey C."/>
        </authorList>
    </citation>
    <scope>NUCLEOTIDE SEQUENCE [LARGE SCALE GENOMIC DNA]</scope>
    <source>
        <strain evidence="3 4">AGR01</strain>
    </source>
</reference>
<dbReference type="Pfam" id="PF02129">
    <property type="entry name" value="Peptidase_S15"/>
    <property type="match status" value="1"/>
</dbReference>
<sequence>MPAPMISLRHEDVEFKTIDGLILRGWLYPAASKGPAVIMTPGFNCVKEMLLPEVAEAFQRANITALIYDPRSIGLSDGFPRNEIDPMKQVEDYSDALTWLSKQAIVDPTKIAFWGMSFSGSVAACAAALDKRAKCLIMVCPFVKFYTNDKRRKVLAKAMADRVSQAKGNAAFSVVPFTSNGDNPAGMAAGGGLEAYEFMTNVKERGAVNFENRTTIQSYYRIAMWQPWGLLDYINPTPVHMIIPGQDIISKTADQQEVFDAFQGPKTLSFAPEKRHLDVLSGDGAEKLMAEQVNFMRRSFEGV</sequence>